<dbReference type="GO" id="GO:0005802">
    <property type="term" value="C:trans-Golgi network"/>
    <property type="evidence" value="ECO:0007669"/>
    <property type="project" value="TreeGrafter"/>
</dbReference>
<evidence type="ECO:0000256" key="2">
    <source>
        <dbReference type="RuleBase" id="RU366043"/>
    </source>
</evidence>
<dbReference type="InterPro" id="IPR004159">
    <property type="entry name" value="Put_SAM_MeTrfase"/>
</dbReference>
<dbReference type="EC" id="2.1.1.-" evidence="2"/>
<dbReference type="PANTHER" id="PTHR10108">
    <property type="entry name" value="SAM-DEPENDENT METHYLTRANSFERASE"/>
    <property type="match status" value="1"/>
</dbReference>
<dbReference type="Proteomes" id="UP000541444">
    <property type="component" value="Unassembled WGS sequence"/>
</dbReference>
<keyword evidence="4" id="KW-1185">Reference proteome</keyword>
<dbReference type="GO" id="GO:0008168">
    <property type="term" value="F:methyltransferase activity"/>
    <property type="evidence" value="ECO:0007669"/>
    <property type="project" value="UniProtKB-UniRule"/>
</dbReference>
<dbReference type="GO" id="GO:0016020">
    <property type="term" value="C:membrane"/>
    <property type="evidence" value="ECO:0007669"/>
    <property type="project" value="UniProtKB-SubCell"/>
</dbReference>
<comment type="caution">
    <text evidence="3">The sequence shown here is derived from an EMBL/GenBank/DDBJ whole genome shotgun (WGS) entry which is preliminary data.</text>
</comment>
<reference evidence="3 4" key="1">
    <citation type="journal article" date="2020" name="IScience">
        <title>Genome Sequencing of the Endangered Kingdonia uniflora (Circaeasteraceae, Ranunculales) Reveals Potential Mechanisms of Evolutionary Specialization.</title>
        <authorList>
            <person name="Sun Y."/>
            <person name="Deng T."/>
            <person name="Zhang A."/>
            <person name="Moore M.J."/>
            <person name="Landis J.B."/>
            <person name="Lin N."/>
            <person name="Zhang H."/>
            <person name="Zhang X."/>
            <person name="Huang J."/>
            <person name="Zhang X."/>
            <person name="Sun H."/>
            <person name="Wang H."/>
        </authorList>
    </citation>
    <scope>NUCLEOTIDE SEQUENCE [LARGE SCALE GENOMIC DNA]</scope>
    <source>
        <strain evidence="3">TB1705</strain>
        <tissue evidence="3">Leaf</tissue>
    </source>
</reference>
<keyword evidence="2" id="KW-0735">Signal-anchor</keyword>
<keyword evidence="2" id="KW-0325">Glycoprotein</keyword>
<protein>
    <recommendedName>
        <fullName evidence="2">Methyltransferase</fullName>
        <ecNumber evidence="2">2.1.1.-</ecNumber>
    </recommendedName>
</protein>
<proteinExistence type="inferred from homology"/>
<dbReference type="OrthoDB" id="2013972at2759"/>
<comment type="similarity">
    <text evidence="2">Belongs to the methyltransferase superfamily.</text>
</comment>
<name>A0A7J7NYB2_9MAGN</name>
<evidence type="ECO:0000313" key="3">
    <source>
        <dbReference type="EMBL" id="KAF6172157.1"/>
    </source>
</evidence>
<organism evidence="3 4">
    <name type="scientific">Kingdonia uniflora</name>
    <dbReference type="NCBI Taxonomy" id="39325"/>
    <lineage>
        <taxon>Eukaryota</taxon>
        <taxon>Viridiplantae</taxon>
        <taxon>Streptophyta</taxon>
        <taxon>Embryophyta</taxon>
        <taxon>Tracheophyta</taxon>
        <taxon>Spermatophyta</taxon>
        <taxon>Magnoliopsida</taxon>
        <taxon>Ranunculales</taxon>
        <taxon>Circaeasteraceae</taxon>
        <taxon>Kingdonia</taxon>
    </lineage>
</organism>
<evidence type="ECO:0000256" key="1">
    <source>
        <dbReference type="ARBA" id="ARBA00022603"/>
    </source>
</evidence>
<dbReference type="AlphaFoldDB" id="A0A7J7NYB2"/>
<accession>A0A7J7NYB2</accession>
<dbReference type="PANTHER" id="PTHR10108:SF1120">
    <property type="entry name" value="METHYLTRANSFERASE PMT8-RELATED"/>
    <property type="match status" value="1"/>
</dbReference>
<dbReference type="Pfam" id="PF03141">
    <property type="entry name" value="Methyltransf_29"/>
    <property type="match status" value="1"/>
</dbReference>
<sequence length="66" mass="7324">MVVRGENFTFLGGGTHFHYGADKYIGSLANLQRNGILLLELDRLLKPGGYFAYSSPEAYAQDKNDL</sequence>
<gene>
    <name evidence="3" type="ORF">GIB67_003849</name>
</gene>
<comment type="subcellular location">
    <subcellularLocation>
        <location evidence="2">Membrane</location>
        <topology evidence="2">Single-pass type II membrane protein</topology>
    </subcellularLocation>
</comment>
<keyword evidence="2" id="KW-0812">Transmembrane</keyword>
<evidence type="ECO:0000313" key="4">
    <source>
        <dbReference type="Proteomes" id="UP000541444"/>
    </source>
</evidence>
<keyword evidence="1 2" id="KW-0489">Methyltransferase</keyword>
<keyword evidence="2" id="KW-0808">Transferase</keyword>
<dbReference type="EMBL" id="JACGCM010000441">
    <property type="protein sequence ID" value="KAF6172157.1"/>
    <property type="molecule type" value="Genomic_DNA"/>
</dbReference>
<dbReference type="GO" id="GO:0032259">
    <property type="term" value="P:methylation"/>
    <property type="evidence" value="ECO:0007669"/>
    <property type="project" value="UniProtKB-KW"/>
</dbReference>
<dbReference type="GO" id="GO:0005768">
    <property type="term" value="C:endosome"/>
    <property type="evidence" value="ECO:0007669"/>
    <property type="project" value="TreeGrafter"/>
</dbReference>